<sequence length="59" mass="6825">MSQDLELEVRAALVKAKKTQTWLAEELDLSKPYLTDILKGRRSPEKTNQKKSKKILNIK</sequence>
<evidence type="ECO:0000256" key="1">
    <source>
        <dbReference type="SAM" id="MobiDB-lite"/>
    </source>
</evidence>
<evidence type="ECO:0000313" key="3">
    <source>
        <dbReference type="EMBL" id="ACZ63766.1"/>
    </source>
</evidence>
<organism evidence="3 4">
    <name type="scientific">Enterococcus phage phiFL1B</name>
    <dbReference type="NCBI Taxonomy" id="673833"/>
    <lineage>
        <taxon>Viruses</taxon>
        <taxon>Duplodnaviria</taxon>
        <taxon>Heunggongvirae</taxon>
        <taxon>Uroviricota</taxon>
        <taxon>Caudoviricetes</taxon>
        <taxon>Phifelvirus</taxon>
        <taxon>Phifelvirus FL1</taxon>
    </lineage>
</organism>
<dbReference type="EMBL" id="GQ478082">
    <property type="protein sequence ID" value="ACZ63766.1"/>
    <property type="molecule type" value="Genomic_DNA"/>
</dbReference>
<name>D2IYY9_9CAUD</name>
<feature type="region of interest" description="Disordered" evidence="1">
    <location>
        <begin position="39"/>
        <end position="59"/>
    </location>
</feature>
<dbReference type="Gene3D" id="1.10.260.40">
    <property type="entry name" value="lambda repressor-like DNA-binding domains"/>
    <property type="match status" value="1"/>
</dbReference>
<proteinExistence type="predicted"/>
<dbReference type="SUPFAM" id="SSF47413">
    <property type="entry name" value="lambda repressor-like DNA-binding domains"/>
    <property type="match status" value="1"/>
</dbReference>
<accession>D2IYY9</accession>
<dbReference type="Pfam" id="PF01381">
    <property type="entry name" value="HTH_3"/>
    <property type="match status" value="1"/>
</dbReference>
<feature type="compositionally biased region" description="Basic and acidic residues" evidence="1">
    <location>
        <begin position="39"/>
        <end position="48"/>
    </location>
</feature>
<feature type="compositionally biased region" description="Basic residues" evidence="1">
    <location>
        <begin position="49"/>
        <end position="59"/>
    </location>
</feature>
<evidence type="ECO:0000259" key="2">
    <source>
        <dbReference type="PROSITE" id="PS50943"/>
    </source>
</evidence>
<evidence type="ECO:0000313" key="4">
    <source>
        <dbReference type="Proteomes" id="UP000000634"/>
    </source>
</evidence>
<dbReference type="InterPro" id="IPR001387">
    <property type="entry name" value="Cro/C1-type_HTH"/>
</dbReference>
<reference evidence="3 4" key="1">
    <citation type="journal article" date="2010" name="J. Bacteriol.">
        <title>Comparative genomics and transduction potential of Enterococcus faecalis temperate bacteriophages.</title>
        <authorList>
            <person name="Yasmin A."/>
            <person name="Kenny J.G."/>
            <person name="Shankar J."/>
            <person name="Darby A.C."/>
            <person name="Hall N."/>
            <person name="Edwards C."/>
            <person name="Horsburgh M.J."/>
        </authorList>
    </citation>
    <scope>NUCLEOTIDE SEQUENCE</scope>
    <source>
        <strain evidence="3">PhiFL1B</strain>
    </source>
</reference>
<gene>
    <name evidence="3" type="primary">gp06</name>
</gene>
<dbReference type="GO" id="GO:0003677">
    <property type="term" value="F:DNA binding"/>
    <property type="evidence" value="ECO:0007669"/>
    <property type="project" value="InterPro"/>
</dbReference>
<feature type="domain" description="HTH cro/C1-type" evidence="2">
    <location>
        <begin position="9"/>
        <end position="44"/>
    </location>
</feature>
<dbReference type="InterPro" id="IPR010982">
    <property type="entry name" value="Lambda_DNA-bd_dom_sf"/>
</dbReference>
<dbReference type="PROSITE" id="PS50943">
    <property type="entry name" value="HTH_CROC1"/>
    <property type="match status" value="1"/>
</dbReference>
<dbReference type="Proteomes" id="UP000000634">
    <property type="component" value="Segment"/>
</dbReference>
<protein>
    <submittedName>
        <fullName evidence="3">Uncharacterized protein gp06</fullName>
    </submittedName>
</protein>